<dbReference type="PROSITE" id="PS00141">
    <property type="entry name" value="ASP_PROTEASE"/>
    <property type="match status" value="1"/>
</dbReference>
<dbReference type="PANTHER" id="PTHR13683">
    <property type="entry name" value="ASPARTYL PROTEASES"/>
    <property type="match status" value="1"/>
</dbReference>
<evidence type="ECO:0000256" key="2">
    <source>
        <dbReference type="PIRSR" id="PIRSR601461-1"/>
    </source>
</evidence>
<dbReference type="EMBL" id="GGEC01001132">
    <property type="protein sequence ID" value="MBW81615.1"/>
    <property type="molecule type" value="Transcribed_RNA"/>
</dbReference>
<reference evidence="6" key="1">
    <citation type="submission" date="2018-02" db="EMBL/GenBank/DDBJ databases">
        <title>Rhizophora mucronata_Transcriptome.</title>
        <authorList>
            <person name="Meera S.P."/>
            <person name="Sreeshan A."/>
            <person name="Augustine A."/>
        </authorList>
    </citation>
    <scope>NUCLEOTIDE SEQUENCE</scope>
    <source>
        <tissue evidence="6">Leaf</tissue>
    </source>
</reference>
<dbReference type="SUPFAM" id="SSF50630">
    <property type="entry name" value="Acid proteases"/>
    <property type="match status" value="1"/>
</dbReference>
<dbReference type="InterPro" id="IPR033121">
    <property type="entry name" value="PEPTIDASE_A1"/>
</dbReference>
<comment type="similarity">
    <text evidence="1 3">Belongs to the peptidase A1 family.</text>
</comment>
<dbReference type="GO" id="GO:0004190">
    <property type="term" value="F:aspartic-type endopeptidase activity"/>
    <property type="evidence" value="ECO:0007669"/>
    <property type="project" value="UniProtKB-KW"/>
</dbReference>
<feature type="signal peptide" evidence="4">
    <location>
        <begin position="1"/>
        <end position="20"/>
    </location>
</feature>
<evidence type="ECO:0000313" key="6">
    <source>
        <dbReference type="EMBL" id="MBW81615.1"/>
    </source>
</evidence>
<evidence type="ECO:0000256" key="1">
    <source>
        <dbReference type="ARBA" id="ARBA00007447"/>
    </source>
</evidence>
<evidence type="ECO:0000256" key="3">
    <source>
        <dbReference type="RuleBase" id="RU000454"/>
    </source>
</evidence>
<feature type="domain" description="Peptidase A1" evidence="5">
    <location>
        <begin position="115"/>
        <end position="456"/>
    </location>
</feature>
<dbReference type="AlphaFoldDB" id="A0A2P2IK60"/>
<keyword evidence="3 6" id="KW-0645">Protease</keyword>
<dbReference type="PRINTS" id="PR00792">
    <property type="entry name" value="PEPSIN"/>
</dbReference>
<feature type="active site" evidence="2">
    <location>
        <position position="133"/>
    </location>
</feature>
<keyword evidence="3" id="KW-0378">Hydrolase</keyword>
<dbReference type="Gene3D" id="2.40.70.10">
    <property type="entry name" value="Acid Proteases"/>
    <property type="match status" value="2"/>
</dbReference>
<dbReference type="InterPro" id="IPR001461">
    <property type="entry name" value="Aspartic_peptidase_A1"/>
</dbReference>
<dbReference type="FunFam" id="2.40.70.10:FF:000031">
    <property type="entry name" value="Aspartyl protease AED1"/>
    <property type="match status" value="1"/>
</dbReference>
<sequence>MGLVWFKVFYLLFATTASLATLEGNESNDDYSIKQNGIQLNVHHVQGPGSTLGSPLPLLDVLLHDEEHVKSLARRITRKSVNDTSAFHHKSGNLLEPNSAGIPLNSGLSIGSGNYYVKLGLGSPPKYYSMLIDTGSSLTWLQCRPCIIYCHIQVDPIFEPKASKTYRALSCASSECSLLKSSTLNDPACDIDRKACVYTASYGDQSFSMGFLSQDLLSLTPSQTFPSFTYGCGQDNQGLYGKAAGIIGLAHGKLSMLDQLSTKYGNAFSYCLPTSGSPTSGGGFLSIGKIAPSPYKFTPMIDDPRNPGLYLLSLAAITVAGRPLGLSAARYKVPTIIDSGTVITRLPTSIYSVLKQAFVTIMSSKYKPAPAFEILDACFQGTPKSISAVPEIQLIFKGGANLALGPQNILLEVDEGVTCLAIASSSGSSPIAIIGNYQQQTFNVAYDVSTRRIGFAPGGCR</sequence>
<accession>A0A2P2IK60</accession>
<dbReference type="InterPro" id="IPR021109">
    <property type="entry name" value="Peptidase_aspartic_dom_sf"/>
</dbReference>
<name>A0A2P2IK60_RHIMU</name>
<dbReference type="PROSITE" id="PS51767">
    <property type="entry name" value="PEPTIDASE_A1"/>
    <property type="match status" value="1"/>
</dbReference>
<dbReference type="InterPro" id="IPR032861">
    <property type="entry name" value="TAXi_N"/>
</dbReference>
<dbReference type="Pfam" id="PF14541">
    <property type="entry name" value="TAXi_C"/>
    <property type="match status" value="1"/>
</dbReference>
<keyword evidence="3" id="KW-0064">Aspartyl protease</keyword>
<evidence type="ECO:0000256" key="4">
    <source>
        <dbReference type="SAM" id="SignalP"/>
    </source>
</evidence>
<proteinExistence type="inferred from homology"/>
<protein>
    <submittedName>
        <fullName evidence="6">Protein ASPARTIC PROTEASE IN GUARD CELL 1</fullName>
    </submittedName>
</protein>
<feature type="active site" evidence="2">
    <location>
        <position position="338"/>
    </location>
</feature>
<dbReference type="Pfam" id="PF14543">
    <property type="entry name" value="TAXi_N"/>
    <property type="match status" value="1"/>
</dbReference>
<evidence type="ECO:0000259" key="5">
    <source>
        <dbReference type="PROSITE" id="PS51767"/>
    </source>
</evidence>
<keyword evidence="4" id="KW-0732">Signal</keyword>
<dbReference type="InterPro" id="IPR001969">
    <property type="entry name" value="Aspartic_peptidase_AS"/>
</dbReference>
<dbReference type="GO" id="GO:0006508">
    <property type="term" value="P:proteolysis"/>
    <property type="evidence" value="ECO:0007669"/>
    <property type="project" value="UniProtKB-KW"/>
</dbReference>
<dbReference type="PANTHER" id="PTHR13683:SF809">
    <property type="entry name" value="PEPTIDASE A1 DOMAIN-CONTAINING PROTEIN"/>
    <property type="match status" value="1"/>
</dbReference>
<dbReference type="FunFam" id="2.40.70.10:FF:000013">
    <property type="entry name" value="Aspartyl protease AED1"/>
    <property type="match status" value="1"/>
</dbReference>
<organism evidence="6">
    <name type="scientific">Rhizophora mucronata</name>
    <name type="common">Asiatic mangrove</name>
    <dbReference type="NCBI Taxonomy" id="61149"/>
    <lineage>
        <taxon>Eukaryota</taxon>
        <taxon>Viridiplantae</taxon>
        <taxon>Streptophyta</taxon>
        <taxon>Embryophyta</taxon>
        <taxon>Tracheophyta</taxon>
        <taxon>Spermatophyta</taxon>
        <taxon>Magnoliopsida</taxon>
        <taxon>eudicotyledons</taxon>
        <taxon>Gunneridae</taxon>
        <taxon>Pentapetalae</taxon>
        <taxon>rosids</taxon>
        <taxon>fabids</taxon>
        <taxon>Malpighiales</taxon>
        <taxon>Rhizophoraceae</taxon>
        <taxon>Rhizophora</taxon>
    </lineage>
</organism>
<dbReference type="InterPro" id="IPR032799">
    <property type="entry name" value="TAXi_C"/>
</dbReference>
<feature type="chain" id="PRO_5015152346" evidence="4">
    <location>
        <begin position="21"/>
        <end position="461"/>
    </location>
</feature>